<feature type="compositionally biased region" description="Polar residues" evidence="1">
    <location>
        <begin position="17"/>
        <end position="30"/>
    </location>
</feature>
<feature type="region of interest" description="Disordered" evidence="1">
    <location>
        <begin position="1"/>
        <end position="40"/>
    </location>
</feature>
<dbReference type="Proteomes" id="UP001153069">
    <property type="component" value="Unassembled WGS sequence"/>
</dbReference>
<evidence type="ECO:0000313" key="3">
    <source>
        <dbReference type="Proteomes" id="UP001153069"/>
    </source>
</evidence>
<dbReference type="EMBL" id="CAICTM010000592">
    <property type="protein sequence ID" value="CAB9513466.1"/>
    <property type="molecule type" value="Genomic_DNA"/>
</dbReference>
<dbReference type="AlphaFoldDB" id="A0A9N8E6F2"/>
<name>A0A9N8E6F2_9STRA</name>
<organism evidence="2 3">
    <name type="scientific">Seminavis robusta</name>
    <dbReference type="NCBI Taxonomy" id="568900"/>
    <lineage>
        <taxon>Eukaryota</taxon>
        <taxon>Sar</taxon>
        <taxon>Stramenopiles</taxon>
        <taxon>Ochrophyta</taxon>
        <taxon>Bacillariophyta</taxon>
        <taxon>Bacillariophyceae</taxon>
        <taxon>Bacillariophycidae</taxon>
        <taxon>Naviculales</taxon>
        <taxon>Naviculaceae</taxon>
        <taxon>Seminavis</taxon>
    </lineage>
</organism>
<evidence type="ECO:0000256" key="1">
    <source>
        <dbReference type="SAM" id="MobiDB-lite"/>
    </source>
</evidence>
<comment type="caution">
    <text evidence="2">The sequence shown here is derived from an EMBL/GenBank/DDBJ whole genome shotgun (WGS) entry which is preliminary data.</text>
</comment>
<evidence type="ECO:0000313" key="2">
    <source>
        <dbReference type="EMBL" id="CAB9513466.1"/>
    </source>
</evidence>
<keyword evidence="3" id="KW-1185">Reference proteome</keyword>
<feature type="compositionally biased region" description="Basic and acidic residues" evidence="1">
    <location>
        <begin position="1"/>
        <end position="11"/>
    </location>
</feature>
<proteinExistence type="predicted"/>
<protein>
    <submittedName>
        <fullName evidence="2">Uncharacterized protein</fullName>
    </submittedName>
</protein>
<gene>
    <name evidence="2" type="ORF">SEMRO_593_G172310.1</name>
</gene>
<sequence>MKDEKKEKSASEDTDPPGTQKTTKPDQANNKKPRHGDDEVTAVGRIRHMNVHWLKNHSYNGLVRSPQFQEYAIRHMDEIERLQTTQHEIDLTELVYKDPKTELKKHLEQLYQERFKIRTPPSHFQPMACSFLTGTHFPPKSMSVLLDFCERFQICISAFCNRYGKVKGRNCTNADWKKLVLSHAHRHSLRVIRLRPKPKTAPPIEFNHAGYQVLERLHNLKELEISLAHDYEGVLLDPTCLSVDYLEELVLWHVGPNTSREKLAGLVKRAKRLKQLTLHKPELLKQEDDDDESDDLAMWLQKLAKEKGGNPNLQVTIKE</sequence>
<accession>A0A9N8E6F2</accession>
<reference evidence="2" key="1">
    <citation type="submission" date="2020-06" db="EMBL/GenBank/DDBJ databases">
        <authorList>
            <consortium name="Plant Systems Biology data submission"/>
        </authorList>
    </citation>
    <scope>NUCLEOTIDE SEQUENCE</scope>
    <source>
        <strain evidence="2">D6</strain>
    </source>
</reference>